<keyword evidence="3" id="KW-1185">Reference proteome</keyword>
<comment type="caution">
    <text evidence="2">The sequence shown here is derived from an EMBL/GenBank/DDBJ whole genome shotgun (WGS) entry which is preliminary data.</text>
</comment>
<dbReference type="AlphaFoldDB" id="A0ABC8M4U6"/>
<dbReference type="EMBL" id="CAKOAT010905153">
    <property type="protein sequence ID" value="CAH8390609.1"/>
    <property type="molecule type" value="Genomic_DNA"/>
</dbReference>
<evidence type="ECO:0000313" key="2">
    <source>
        <dbReference type="EMBL" id="CAH8390609.1"/>
    </source>
</evidence>
<protein>
    <submittedName>
        <fullName evidence="2">Uncharacterized protein</fullName>
    </submittedName>
</protein>
<gene>
    <name evidence="2" type="ORF">ERUC_LOCUS43092</name>
</gene>
<sequence>MSTELTEEDSLSGKDYQDPPHVMIFEGRELGKLSFYRASSASRARQISEPAVRNVPASASLASLGPSVA</sequence>
<accession>A0ABC8M4U6</accession>
<proteinExistence type="predicted"/>
<name>A0ABC8M4U6_ERUVS</name>
<evidence type="ECO:0000256" key="1">
    <source>
        <dbReference type="SAM" id="MobiDB-lite"/>
    </source>
</evidence>
<reference evidence="2 3" key="1">
    <citation type="submission" date="2022-03" db="EMBL/GenBank/DDBJ databases">
        <authorList>
            <person name="Macdonald S."/>
            <person name="Ahmed S."/>
            <person name="Newling K."/>
        </authorList>
    </citation>
    <scope>NUCLEOTIDE SEQUENCE [LARGE SCALE GENOMIC DNA]</scope>
</reference>
<organism evidence="2 3">
    <name type="scientific">Eruca vesicaria subsp. sativa</name>
    <name type="common">Garden rocket</name>
    <name type="synonym">Eruca sativa</name>
    <dbReference type="NCBI Taxonomy" id="29727"/>
    <lineage>
        <taxon>Eukaryota</taxon>
        <taxon>Viridiplantae</taxon>
        <taxon>Streptophyta</taxon>
        <taxon>Embryophyta</taxon>
        <taxon>Tracheophyta</taxon>
        <taxon>Spermatophyta</taxon>
        <taxon>Magnoliopsida</taxon>
        <taxon>eudicotyledons</taxon>
        <taxon>Gunneridae</taxon>
        <taxon>Pentapetalae</taxon>
        <taxon>rosids</taxon>
        <taxon>malvids</taxon>
        <taxon>Brassicales</taxon>
        <taxon>Brassicaceae</taxon>
        <taxon>Brassiceae</taxon>
        <taxon>Eruca</taxon>
    </lineage>
</organism>
<evidence type="ECO:0000313" key="3">
    <source>
        <dbReference type="Proteomes" id="UP001642260"/>
    </source>
</evidence>
<feature type="compositionally biased region" description="Acidic residues" evidence="1">
    <location>
        <begin position="1"/>
        <end position="10"/>
    </location>
</feature>
<feature type="region of interest" description="Disordered" evidence="1">
    <location>
        <begin position="1"/>
        <end position="20"/>
    </location>
</feature>
<dbReference type="Proteomes" id="UP001642260">
    <property type="component" value="Unassembled WGS sequence"/>
</dbReference>